<evidence type="ECO:0000256" key="2">
    <source>
        <dbReference type="SAM" id="Phobius"/>
    </source>
</evidence>
<dbReference type="PANTHER" id="PTHR22911:SF76">
    <property type="entry name" value="EAMA DOMAIN-CONTAINING PROTEIN"/>
    <property type="match status" value="1"/>
</dbReference>
<feature type="transmembrane region" description="Helical" evidence="2">
    <location>
        <begin position="122"/>
        <end position="142"/>
    </location>
</feature>
<feature type="transmembrane region" description="Helical" evidence="2">
    <location>
        <begin position="273"/>
        <end position="293"/>
    </location>
</feature>
<comment type="similarity">
    <text evidence="1">Belongs to the EamA transporter family.</text>
</comment>
<dbReference type="Pfam" id="PF00892">
    <property type="entry name" value="EamA"/>
    <property type="match status" value="2"/>
</dbReference>
<dbReference type="EMBL" id="BONU01000003">
    <property type="protein sequence ID" value="GIG72305.1"/>
    <property type="molecule type" value="Genomic_DNA"/>
</dbReference>
<evidence type="ECO:0000313" key="4">
    <source>
        <dbReference type="EMBL" id="GIG72305.1"/>
    </source>
</evidence>
<keyword evidence="2" id="KW-1133">Transmembrane helix</keyword>
<keyword evidence="5" id="KW-1185">Reference proteome</keyword>
<keyword evidence="2" id="KW-0472">Membrane</keyword>
<dbReference type="InterPro" id="IPR037185">
    <property type="entry name" value="EmrE-like"/>
</dbReference>
<proteinExistence type="inferred from homology"/>
<feature type="transmembrane region" description="Helical" evidence="2">
    <location>
        <begin position="67"/>
        <end position="85"/>
    </location>
</feature>
<gene>
    <name evidence="4" type="ORF">Pfl04_07090</name>
</gene>
<reference evidence="4" key="1">
    <citation type="submission" date="2021-01" db="EMBL/GenBank/DDBJ databases">
        <title>Whole genome shotgun sequence of Planosporangium flavigriseum NBRC 105377.</title>
        <authorList>
            <person name="Komaki H."/>
            <person name="Tamura T."/>
        </authorList>
    </citation>
    <scope>NUCLEOTIDE SEQUENCE</scope>
    <source>
        <strain evidence="4">NBRC 105377</strain>
    </source>
</reference>
<dbReference type="InterPro" id="IPR000620">
    <property type="entry name" value="EamA_dom"/>
</dbReference>
<accession>A0A8J3LKN6</accession>
<dbReference type="AlphaFoldDB" id="A0A8J3LKN6"/>
<evidence type="ECO:0000256" key="1">
    <source>
        <dbReference type="ARBA" id="ARBA00007362"/>
    </source>
</evidence>
<evidence type="ECO:0000313" key="5">
    <source>
        <dbReference type="Proteomes" id="UP000653674"/>
    </source>
</evidence>
<dbReference type="SUPFAM" id="SSF103481">
    <property type="entry name" value="Multidrug resistance efflux transporter EmrE"/>
    <property type="match status" value="2"/>
</dbReference>
<sequence>MRTLGAPTTAALTIALLAVSSSAPLIAYAAAPALAIAFWRNALAVGVLAPVAVTRRSAGLRGLDRRTVALCVLAGVALAAHFATFVPSAKLTTAAAATAMVCTQPVWAALIAAARRVPVAPATWIGVGIAVAGAVLAAGADLTVSGRAATGDLLAVAGGVAGAVYTTLGERARARTTTTAYTTVCYAACAVLLGVVCLAGGVPLHGFDGRTWLAIGALTAGAQLLGHSLINFALHRVSATTISVLLLMEVPGAALIAWAWLGQAPAARSLPGLALLVAGVAVVVLGAVSPRTAERRSRRSRPVRRVR</sequence>
<comment type="caution">
    <text evidence="4">The sequence shown here is derived from an EMBL/GenBank/DDBJ whole genome shotgun (WGS) entry which is preliminary data.</text>
</comment>
<organism evidence="4 5">
    <name type="scientific">Planosporangium flavigriseum</name>
    <dbReference type="NCBI Taxonomy" id="373681"/>
    <lineage>
        <taxon>Bacteria</taxon>
        <taxon>Bacillati</taxon>
        <taxon>Actinomycetota</taxon>
        <taxon>Actinomycetes</taxon>
        <taxon>Micromonosporales</taxon>
        <taxon>Micromonosporaceae</taxon>
        <taxon>Planosporangium</taxon>
    </lineage>
</organism>
<dbReference type="PANTHER" id="PTHR22911">
    <property type="entry name" value="ACYL-MALONYL CONDENSING ENZYME-RELATED"/>
    <property type="match status" value="1"/>
</dbReference>
<feature type="domain" description="EamA" evidence="3">
    <location>
        <begin position="16"/>
        <end position="137"/>
    </location>
</feature>
<feature type="domain" description="EamA" evidence="3">
    <location>
        <begin position="150"/>
        <end position="284"/>
    </location>
</feature>
<feature type="transmembrane region" description="Helical" evidence="2">
    <location>
        <begin position="242"/>
        <end position="261"/>
    </location>
</feature>
<feature type="transmembrane region" description="Helical" evidence="2">
    <location>
        <begin position="180"/>
        <end position="205"/>
    </location>
</feature>
<evidence type="ECO:0000259" key="3">
    <source>
        <dbReference type="Pfam" id="PF00892"/>
    </source>
</evidence>
<keyword evidence="2" id="KW-0812">Transmembrane</keyword>
<dbReference type="GO" id="GO:0016020">
    <property type="term" value="C:membrane"/>
    <property type="evidence" value="ECO:0007669"/>
    <property type="project" value="InterPro"/>
</dbReference>
<protein>
    <recommendedName>
        <fullName evidence="3">EamA domain-containing protein</fullName>
    </recommendedName>
</protein>
<feature type="transmembrane region" description="Helical" evidence="2">
    <location>
        <begin position="37"/>
        <end position="55"/>
    </location>
</feature>
<feature type="transmembrane region" description="Helical" evidence="2">
    <location>
        <begin position="211"/>
        <end position="230"/>
    </location>
</feature>
<feature type="transmembrane region" description="Helical" evidence="2">
    <location>
        <begin position="91"/>
        <end position="110"/>
    </location>
</feature>
<feature type="transmembrane region" description="Helical" evidence="2">
    <location>
        <begin position="148"/>
        <end position="168"/>
    </location>
</feature>
<dbReference type="RefSeq" id="WP_168072742.1">
    <property type="nucleotide sequence ID" value="NZ_BAAAQJ010000008.1"/>
</dbReference>
<name>A0A8J3LKN6_9ACTN</name>
<dbReference type="Proteomes" id="UP000653674">
    <property type="component" value="Unassembled WGS sequence"/>
</dbReference>